<name>A0A4S8P4T3_9HYPH</name>
<sequence length="259" mass="27907">MNRGFAQELKDWRGRRRMSQLQLALAAEVSARHVAFLETGRARPSRGMVLKLGEALDMPLAARNLMLDAAGFSGQFSAKPLDSDAMAPVRAAIRHMIDGHAPFPALVFDRHWVVIDANRPAEALLSLLGLERGDSLLQVLTKPGRGAELVENWAELAGHLVGRLRLESAHVGGDPVLELASVRLAEDPALDGYQPRSEAPPVLPIRLRMGGGVYALFSTITQFGTASDIALSDIKIEMFFPADADAESLFRGAAATVAP</sequence>
<dbReference type="InterPro" id="IPR010982">
    <property type="entry name" value="Lambda_DNA-bd_dom_sf"/>
</dbReference>
<proteinExistence type="predicted"/>
<accession>A0A4S8P4T3</accession>
<dbReference type="OrthoDB" id="9785973at2"/>
<reference evidence="2 3" key="1">
    <citation type="submission" date="2019-04" db="EMBL/GenBank/DDBJ databases">
        <title>Genome sequence of strain shin9-1.</title>
        <authorList>
            <person name="Gao J."/>
            <person name="Sun J."/>
        </authorList>
    </citation>
    <scope>NUCLEOTIDE SEQUENCE [LARGE SCALE GENOMIC DNA]</scope>
    <source>
        <strain evidence="3">shin9-1</strain>
    </source>
</reference>
<dbReference type="Proteomes" id="UP000308828">
    <property type="component" value="Unassembled WGS sequence"/>
</dbReference>
<organism evidence="2 3">
    <name type="scientific">Peteryoungia ipomoeae</name>
    <dbReference type="NCBI Taxonomy" id="1210932"/>
    <lineage>
        <taxon>Bacteria</taxon>
        <taxon>Pseudomonadati</taxon>
        <taxon>Pseudomonadota</taxon>
        <taxon>Alphaproteobacteria</taxon>
        <taxon>Hyphomicrobiales</taxon>
        <taxon>Rhizobiaceae</taxon>
        <taxon>Peteryoungia</taxon>
    </lineage>
</organism>
<dbReference type="CDD" id="cd00093">
    <property type="entry name" value="HTH_XRE"/>
    <property type="match status" value="1"/>
</dbReference>
<dbReference type="Pfam" id="PF13560">
    <property type="entry name" value="HTH_31"/>
    <property type="match status" value="1"/>
</dbReference>
<dbReference type="EMBL" id="STGV01000001">
    <property type="protein sequence ID" value="THV25107.1"/>
    <property type="molecule type" value="Genomic_DNA"/>
</dbReference>
<dbReference type="InterPro" id="IPR001387">
    <property type="entry name" value="Cro/C1-type_HTH"/>
</dbReference>
<protein>
    <submittedName>
        <fullName evidence="2">Helix-turn-helix domain-containing protein</fullName>
    </submittedName>
</protein>
<dbReference type="Gene3D" id="3.30.450.180">
    <property type="match status" value="1"/>
</dbReference>
<dbReference type="SUPFAM" id="SSF47413">
    <property type="entry name" value="lambda repressor-like DNA-binding domains"/>
    <property type="match status" value="1"/>
</dbReference>
<evidence type="ECO:0000313" key="2">
    <source>
        <dbReference type="EMBL" id="THV25107.1"/>
    </source>
</evidence>
<dbReference type="GO" id="GO:0003677">
    <property type="term" value="F:DNA binding"/>
    <property type="evidence" value="ECO:0007669"/>
    <property type="project" value="InterPro"/>
</dbReference>
<feature type="domain" description="HTH cro/C1-type" evidence="1">
    <location>
        <begin position="9"/>
        <end position="63"/>
    </location>
</feature>
<gene>
    <name evidence="2" type="ORF">FAA97_02580</name>
</gene>
<dbReference type="Pfam" id="PF17765">
    <property type="entry name" value="MLTR_LBD"/>
    <property type="match status" value="1"/>
</dbReference>
<dbReference type="PROSITE" id="PS50943">
    <property type="entry name" value="HTH_CROC1"/>
    <property type="match status" value="1"/>
</dbReference>
<evidence type="ECO:0000313" key="3">
    <source>
        <dbReference type="Proteomes" id="UP000308828"/>
    </source>
</evidence>
<dbReference type="SMART" id="SM00530">
    <property type="entry name" value="HTH_XRE"/>
    <property type="match status" value="1"/>
</dbReference>
<comment type="caution">
    <text evidence="2">The sequence shown here is derived from an EMBL/GenBank/DDBJ whole genome shotgun (WGS) entry which is preliminary data.</text>
</comment>
<keyword evidence="3" id="KW-1185">Reference proteome</keyword>
<evidence type="ECO:0000259" key="1">
    <source>
        <dbReference type="PROSITE" id="PS50943"/>
    </source>
</evidence>
<dbReference type="PANTHER" id="PTHR35010">
    <property type="entry name" value="BLL4672 PROTEIN-RELATED"/>
    <property type="match status" value="1"/>
</dbReference>
<dbReference type="InterPro" id="IPR041413">
    <property type="entry name" value="MLTR_LBD"/>
</dbReference>
<dbReference type="Gene3D" id="1.10.260.40">
    <property type="entry name" value="lambda repressor-like DNA-binding domains"/>
    <property type="match status" value="1"/>
</dbReference>
<dbReference type="RefSeq" id="WP_136596955.1">
    <property type="nucleotide sequence ID" value="NZ_STGV01000001.1"/>
</dbReference>
<dbReference type="AlphaFoldDB" id="A0A4S8P4T3"/>
<dbReference type="PANTHER" id="PTHR35010:SF4">
    <property type="entry name" value="BLL5781 PROTEIN"/>
    <property type="match status" value="1"/>
</dbReference>